<gene>
    <name evidence="2" type="ORF">MACH07_05020</name>
</gene>
<feature type="transmembrane region" description="Helical" evidence="1">
    <location>
        <begin position="120"/>
        <end position="136"/>
    </location>
</feature>
<evidence type="ECO:0000313" key="2">
    <source>
        <dbReference type="EMBL" id="BDW91670.1"/>
    </source>
</evidence>
<protein>
    <submittedName>
        <fullName evidence="2">Uncharacterized protein</fullName>
    </submittedName>
</protein>
<keyword evidence="1" id="KW-0472">Membrane</keyword>
<keyword evidence="1" id="KW-1133">Transmembrane helix</keyword>
<organism evidence="2 3">
    <name type="scientific">Flagellimonas marinaquae</name>
    <dbReference type="NCBI Taxonomy" id="254955"/>
    <lineage>
        <taxon>Bacteria</taxon>
        <taxon>Pseudomonadati</taxon>
        <taxon>Bacteroidota</taxon>
        <taxon>Flavobacteriia</taxon>
        <taxon>Flavobacteriales</taxon>
        <taxon>Flavobacteriaceae</taxon>
        <taxon>Flagellimonas</taxon>
    </lineage>
</organism>
<keyword evidence="3" id="KW-1185">Reference proteome</keyword>
<keyword evidence="1" id="KW-0812">Transmembrane</keyword>
<sequence length="165" mass="18184">MLSNDTRFSPAGFIKIMSLLHLGISATPIVLGTLFYFNTDNAIFDISSTDDFFLALVPLGAIGSIFFGDLVFKKMTRNLPDSIDLRTKLARFQTASIIKYALLEGAAILGIVVFIHTQNLIYLIIGALVVFYLALLHPTKQKIENSLSLTGEDKAKFDRVNAPLD</sequence>
<feature type="transmembrane region" description="Helical" evidence="1">
    <location>
        <begin position="92"/>
        <end position="114"/>
    </location>
</feature>
<name>A0AA48KN03_9FLAO</name>
<dbReference type="Proteomes" id="UP001330184">
    <property type="component" value="Chromosome"/>
</dbReference>
<feature type="transmembrane region" description="Helical" evidence="1">
    <location>
        <begin position="12"/>
        <end position="37"/>
    </location>
</feature>
<feature type="transmembrane region" description="Helical" evidence="1">
    <location>
        <begin position="52"/>
        <end position="72"/>
    </location>
</feature>
<reference evidence="2 3" key="1">
    <citation type="submission" date="2023-01" db="EMBL/GenBank/DDBJ databases">
        <title>Complete genome sequence of Muricauda aquimarina strain IFOP_LL357.</title>
        <authorList>
            <person name="Gajardo G."/>
            <person name="Ueki S."/>
            <person name="Maruyama F."/>
        </authorList>
    </citation>
    <scope>NUCLEOTIDE SEQUENCE [LARGE SCALE GENOMIC DNA]</scope>
    <source>
        <strain evidence="2 3">IFOP_LL357</strain>
    </source>
</reference>
<accession>A0AA48KN03</accession>
<dbReference type="AlphaFoldDB" id="A0AA48KN03"/>
<proteinExistence type="predicted"/>
<evidence type="ECO:0000256" key="1">
    <source>
        <dbReference type="SAM" id="Phobius"/>
    </source>
</evidence>
<dbReference type="RefSeq" id="WP_252080382.1">
    <property type="nucleotide sequence ID" value="NZ_AP027268.1"/>
</dbReference>
<evidence type="ECO:0000313" key="3">
    <source>
        <dbReference type="Proteomes" id="UP001330184"/>
    </source>
</evidence>
<dbReference type="EMBL" id="AP027268">
    <property type="protein sequence ID" value="BDW91670.1"/>
    <property type="molecule type" value="Genomic_DNA"/>
</dbReference>